<dbReference type="Pfam" id="PF13410">
    <property type="entry name" value="GST_C_2"/>
    <property type="match status" value="1"/>
</dbReference>
<dbReference type="PROSITE" id="PS50405">
    <property type="entry name" value="GST_CTER"/>
    <property type="match status" value="1"/>
</dbReference>
<dbReference type="EMBL" id="BMVU01000028">
    <property type="protein sequence ID" value="GGX90479.1"/>
    <property type="molecule type" value="Genomic_DNA"/>
</dbReference>
<organism evidence="3 4">
    <name type="scientific">Streptomyces minutiscleroticus</name>
    <dbReference type="NCBI Taxonomy" id="68238"/>
    <lineage>
        <taxon>Bacteria</taxon>
        <taxon>Bacillati</taxon>
        <taxon>Actinomycetota</taxon>
        <taxon>Actinomycetes</taxon>
        <taxon>Kitasatosporales</taxon>
        <taxon>Streptomycetaceae</taxon>
        <taxon>Streptomyces</taxon>
    </lineage>
</organism>
<feature type="domain" description="GST C-terminal" evidence="2">
    <location>
        <begin position="144"/>
        <end position="274"/>
    </location>
</feature>
<dbReference type="AlphaFoldDB" id="A0A918NRQ1"/>
<dbReference type="Proteomes" id="UP000619244">
    <property type="component" value="Unassembled WGS sequence"/>
</dbReference>
<dbReference type="InterPro" id="IPR016639">
    <property type="entry name" value="GST_Omega/GSH"/>
</dbReference>
<evidence type="ECO:0000256" key="1">
    <source>
        <dbReference type="SAM" id="MobiDB-lite"/>
    </source>
</evidence>
<reference evidence="3" key="1">
    <citation type="journal article" date="2014" name="Int. J. Syst. Evol. Microbiol.">
        <title>Complete genome sequence of Corynebacterium casei LMG S-19264T (=DSM 44701T), isolated from a smear-ripened cheese.</title>
        <authorList>
            <consortium name="US DOE Joint Genome Institute (JGI-PGF)"/>
            <person name="Walter F."/>
            <person name="Albersmeier A."/>
            <person name="Kalinowski J."/>
            <person name="Ruckert C."/>
        </authorList>
    </citation>
    <scope>NUCLEOTIDE SEQUENCE</scope>
    <source>
        <strain evidence="3">JCM 4790</strain>
    </source>
</reference>
<dbReference type="PANTHER" id="PTHR32419:SF6">
    <property type="entry name" value="GLUTATHIONE S-TRANSFERASE OMEGA-LIKE 1-RELATED"/>
    <property type="match status" value="1"/>
</dbReference>
<feature type="region of interest" description="Disordered" evidence="1">
    <location>
        <begin position="1"/>
        <end position="28"/>
    </location>
</feature>
<dbReference type="SUPFAM" id="SSF47616">
    <property type="entry name" value="GST C-terminal domain-like"/>
    <property type="match status" value="1"/>
</dbReference>
<sequence length="302" mass="31800">MSVVPPIAAPAPSPSSPSSPSPFRGRIGGDARSGHYAVPRRYRLHLCLSCPDCLRIAVTHGLLGLADAVPVTLLPAVPDAPGGGHSALVPLYEAGAHRYSGPAAAPVLGDGWTGRVVSTHTPDILHDLARRFGCERPGRPDLYPRAAEAEIEAVALLCERGVDGAARRAGRAGAGAEEREEALATLFGALDALEARLAGSEWLAGEALTAADVQAWVSLVRLDTVHRLHLDAAAVHRIAGHPRLWAHARRLTAIPAFGAHLDLEGIVRRHRADCRDREAAGAAVRILDWAAHARREAVSSSA</sequence>
<accession>A0A918NRQ1</accession>
<keyword evidence="4" id="KW-1185">Reference proteome</keyword>
<comment type="caution">
    <text evidence="3">The sequence shown here is derived from an EMBL/GenBank/DDBJ whole genome shotgun (WGS) entry which is preliminary data.</text>
</comment>
<dbReference type="Gene3D" id="1.20.1050.10">
    <property type="match status" value="1"/>
</dbReference>
<dbReference type="PANTHER" id="PTHR32419">
    <property type="entry name" value="GLUTATHIONYL-HYDROQUINONE REDUCTASE"/>
    <property type="match status" value="1"/>
</dbReference>
<evidence type="ECO:0000259" key="2">
    <source>
        <dbReference type="PROSITE" id="PS50405"/>
    </source>
</evidence>
<evidence type="ECO:0000313" key="3">
    <source>
        <dbReference type="EMBL" id="GGX90479.1"/>
    </source>
</evidence>
<dbReference type="GO" id="GO:0004364">
    <property type="term" value="F:glutathione transferase activity"/>
    <property type="evidence" value="ECO:0007669"/>
    <property type="project" value="InterPro"/>
</dbReference>
<evidence type="ECO:0000313" key="4">
    <source>
        <dbReference type="Proteomes" id="UP000619244"/>
    </source>
</evidence>
<proteinExistence type="predicted"/>
<reference evidence="3" key="2">
    <citation type="submission" date="2020-09" db="EMBL/GenBank/DDBJ databases">
        <authorList>
            <person name="Sun Q."/>
            <person name="Ohkuma M."/>
        </authorList>
    </citation>
    <scope>NUCLEOTIDE SEQUENCE</scope>
    <source>
        <strain evidence="3">JCM 4790</strain>
    </source>
</reference>
<feature type="compositionally biased region" description="Pro residues" evidence="1">
    <location>
        <begin position="7"/>
        <end position="20"/>
    </location>
</feature>
<dbReference type="InterPro" id="IPR010987">
    <property type="entry name" value="Glutathione-S-Trfase_C-like"/>
</dbReference>
<protein>
    <submittedName>
        <fullName evidence="3">Glutathione-dependent reductase</fullName>
    </submittedName>
</protein>
<name>A0A918NRQ1_9ACTN</name>
<dbReference type="RefSeq" id="WP_190192655.1">
    <property type="nucleotide sequence ID" value="NZ_BMVU01000028.1"/>
</dbReference>
<gene>
    <name evidence="3" type="ORF">GCM10010358_50590</name>
</gene>
<dbReference type="InterPro" id="IPR036282">
    <property type="entry name" value="Glutathione-S-Trfase_C_sf"/>
</dbReference>
<dbReference type="GO" id="GO:0005737">
    <property type="term" value="C:cytoplasm"/>
    <property type="evidence" value="ECO:0007669"/>
    <property type="project" value="TreeGrafter"/>
</dbReference>
<dbReference type="Gene3D" id="3.40.30.10">
    <property type="entry name" value="Glutaredoxin"/>
    <property type="match status" value="1"/>
</dbReference>